<proteinExistence type="inferred from homology"/>
<dbReference type="GO" id="GO:0065002">
    <property type="term" value="P:intracellular protein transmembrane transport"/>
    <property type="evidence" value="ECO:0007669"/>
    <property type="project" value="UniProtKB-UniRule"/>
</dbReference>
<comment type="subunit">
    <text evidence="9">Component of the Sec protein translocase complex. Heterotrimer consisting of SecY, SecE and SecG subunits. The heterotrimers can form oligomers, although 1 heterotrimer is thought to be able to translocate proteins. Interacts with the ribosome. Interacts with SecDF, and other proteins may be involved. Interacts with SecA.</text>
</comment>
<dbReference type="KEGG" id="msv:Mesil_2688"/>
<comment type="similarity">
    <text evidence="9">Belongs to the SecE/SEC61-gamma family.</text>
</comment>
<dbReference type="GO" id="GO:0006605">
    <property type="term" value="P:protein targeting"/>
    <property type="evidence" value="ECO:0007669"/>
    <property type="project" value="UniProtKB-UniRule"/>
</dbReference>
<dbReference type="PANTHER" id="PTHR33910">
    <property type="entry name" value="PROTEIN TRANSLOCASE SUBUNIT SECE"/>
    <property type="match status" value="1"/>
</dbReference>
<dbReference type="AlphaFoldDB" id="D7BC38"/>
<dbReference type="RefSeq" id="WP_013159072.1">
    <property type="nucleotide sequence ID" value="NC_014212.1"/>
</dbReference>
<comment type="subcellular location">
    <subcellularLocation>
        <location evidence="9">Cell inner membrane</location>
        <topology evidence="9">Single-pass membrane protein</topology>
    </subcellularLocation>
    <subcellularLocation>
        <location evidence="1">Membrane</location>
    </subcellularLocation>
</comment>
<evidence type="ECO:0000256" key="8">
    <source>
        <dbReference type="ARBA" id="ARBA00023136"/>
    </source>
</evidence>
<accession>D7BC38</accession>
<dbReference type="Proteomes" id="UP000001916">
    <property type="component" value="Chromosome"/>
</dbReference>
<evidence type="ECO:0000256" key="3">
    <source>
        <dbReference type="ARBA" id="ARBA00022475"/>
    </source>
</evidence>
<evidence type="ECO:0000256" key="7">
    <source>
        <dbReference type="ARBA" id="ARBA00023010"/>
    </source>
</evidence>
<dbReference type="InterPro" id="IPR001901">
    <property type="entry name" value="Translocase_SecE/Sec61-g"/>
</dbReference>
<dbReference type="PROSITE" id="PS01067">
    <property type="entry name" value="SECE_SEC61G"/>
    <property type="match status" value="1"/>
</dbReference>
<evidence type="ECO:0000313" key="10">
    <source>
        <dbReference type="EMBL" id="ADH64535.1"/>
    </source>
</evidence>
<dbReference type="eggNOG" id="COG0690">
    <property type="taxonomic scope" value="Bacteria"/>
</dbReference>
<dbReference type="GO" id="GO:0043952">
    <property type="term" value="P:protein transport by the Sec complex"/>
    <property type="evidence" value="ECO:0007669"/>
    <property type="project" value="UniProtKB-UniRule"/>
</dbReference>
<keyword evidence="5 9" id="KW-0653">Protein transport</keyword>
<evidence type="ECO:0000256" key="5">
    <source>
        <dbReference type="ARBA" id="ARBA00022927"/>
    </source>
</evidence>
<protein>
    <recommendedName>
        <fullName evidence="9">Protein translocase subunit SecE</fullName>
    </recommendedName>
</protein>
<keyword evidence="6 9" id="KW-1133">Transmembrane helix</keyword>
<keyword evidence="11" id="KW-1185">Reference proteome</keyword>
<evidence type="ECO:0000256" key="4">
    <source>
        <dbReference type="ARBA" id="ARBA00022692"/>
    </source>
</evidence>
<dbReference type="STRING" id="526227.Mesil_2688"/>
<organism evidence="10 11">
    <name type="scientific">Allomeiothermus silvanus (strain ATCC 700542 / DSM 9946 / NBRC 106475 / NCIMB 13440 / VI-R2)</name>
    <name type="common">Thermus silvanus</name>
    <dbReference type="NCBI Taxonomy" id="526227"/>
    <lineage>
        <taxon>Bacteria</taxon>
        <taxon>Thermotogati</taxon>
        <taxon>Deinococcota</taxon>
        <taxon>Deinococci</taxon>
        <taxon>Thermales</taxon>
        <taxon>Thermaceae</taxon>
        <taxon>Allomeiothermus</taxon>
    </lineage>
</organism>
<dbReference type="GO" id="GO:0009306">
    <property type="term" value="P:protein secretion"/>
    <property type="evidence" value="ECO:0007669"/>
    <property type="project" value="UniProtKB-UniRule"/>
</dbReference>
<sequence length="73" mass="8667">MAEKSELTPRRSFPQRVVNYFRESRAELSRVTWPTRQEIVQSTEVILLVTVFFMVVLGLYDLVFRNLISFISR</sequence>
<keyword evidence="7 9" id="KW-0811">Translocation</keyword>
<evidence type="ECO:0000256" key="9">
    <source>
        <dbReference type="HAMAP-Rule" id="MF_00422"/>
    </source>
</evidence>
<dbReference type="GO" id="GO:0008320">
    <property type="term" value="F:protein transmembrane transporter activity"/>
    <property type="evidence" value="ECO:0007669"/>
    <property type="project" value="UniProtKB-UniRule"/>
</dbReference>
<dbReference type="OrthoDB" id="9799073at2"/>
<evidence type="ECO:0000256" key="1">
    <source>
        <dbReference type="ARBA" id="ARBA00004370"/>
    </source>
</evidence>
<name>D7BC38_ALLS1</name>
<dbReference type="HAMAP" id="MF_00422">
    <property type="entry name" value="SecE"/>
    <property type="match status" value="1"/>
</dbReference>
<keyword evidence="4 9" id="KW-0812">Transmembrane</keyword>
<dbReference type="NCBIfam" id="TIGR00964">
    <property type="entry name" value="secE_bact"/>
    <property type="match status" value="1"/>
</dbReference>
<dbReference type="PANTHER" id="PTHR33910:SF1">
    <property type="entry name" value="PROTEIN TRANSLOCASE SUBUNIT SECE"/>
    <property type="match status" value="1"/>
</dbReference>
<reference evidence="10 11" key="1">
    <citation type="journal article" date="2010" name="Stand. Genomic Sci.">
        <title>Complete genome sequence of Meiothermus silvanus type strain (VI-R2).</title>
        <authorList>
            <person name="Sikorski J."/>
            <person name="Tindall B.J."/>
            <person name="Lowry S."/>
            <person name="Lucas S."/>
            <person name="Nolan M."/>
            <person name="Copeland A."/>
            <person name="Glavina Del Rio T."/>
            <person name="Tice H."/>
            <person name="Cheng J.F."/>
            <person name="Han C."/>
            <person name="Pitluck S."/>
            <person name="Liolios K."/>
            <person name="Ivanova N."/>
            <person name="Mavromatis K."/>
            <person name="Mikhailova N."/>
            <person name="Pati A."/>
            <person name="Goodwin L."/>
            <person name="Chen A."/>
            <person name="Palaniappan K."/>
            <person name="Land M."/>
            <person name="Hauser L."/>
            <person name="Chang Y.J."/>
            <person name="Jeffries C.D."/>
            <person name="Rohde M."/>
            <person name="Goker M."/>
            <person name="Woyke T."/>
            <person name="Bristow J."/>
            <person name="Eisen J.A."/>
            <person name="Markowitz V."/>
            <person name="Hugenholtz P."/>
            <person name="Kyrpides N.C."/>
            <person name="Klenk H.P."/>
            <person name="Lapidus A."/>
        </authorList>
    </citation>
    <scope>NUCLEOTIDE SEQUENCE [LARGE SCALE GENOMIC DNA]</scope>
    <source>
        <strain evidence="11">ATCC 700542 / DSM 9946 / VI-R2</strain>
    </source>
</reference>
<dbReference type="HOGENOM" id="CLU_113663_8_0_0"/>
<keyword evidence="2 9" id="KW-0813">Transport</keyword>
<dbReference type="InterPro" id="IPR038379">
    <property type="entry name" value="SecE_sf"/>
</dbReference>
<keyword evidence="8 9" id="KW-0472">Membrane</keyword>
<keyword evidence="3 9" id="KW-1003">Cell membrane</keyword>
<gene>
    <name evidence="9" type="primary">secE</name>
    <name evidence="10" type="ordered locus">Mesil_2688</name>
</gene>
<evidence type="ECO:0000256" key="6">
    <source>
        <dbReference type="ARBA" id="ARBA00022989"/>
    </source>
</evidence>
<dbReference type="Gene3D" id="1.20.5.1030">
    <property type="entry name" value="Preprotein translocase secy subunit"/>
    <property type="match status" value="1"/>
</dbReference>
<evidence type="ECO:0000313" key="11">
    <source>
        <dbReference type="Proteomes" id="UP000001916"/>
    </source>
</evidence>
<feature type="transmembrane region" description="Helical" evidence="9">
    <location>
        <begin position="45"/>
        <end position="64"/>
    </location>
</feature>
<dbReference type="InterPro" id="IPR005807">
    <property type="entry name" value="SecE_bac"/>
</dbReference>
<dbReference type="Pfam" id="PF00584">
    <property type="entry name" value="SecE"/>
    <property type="match status" value="1"/>
</dbReference>
<evidence type="ECO:0000256" key="2">
    <source>
        <dbReference type="ARBA" id="ARBA00022448"/>
    </source>
</evidence>
<keyword evidence="9" id="KW-0997">Cell inner membrane</keyword>
<comment type="function">
    <text evidence="9">Essential subunit of the Sec protein translocation channel SecYEG. Clamps together the 2 halves of SecY. May contact the channel plug during translocation.</text>
</comment>
<dbReference type="GO" id="GO:0005886">
    <property type="term" value="C:plasma membrane"/>
    <property type="evidence" value="ECO:0007669"/>
    <property type="project" value="UniProtKB-SubCell"/>
</dbReference>
<dbReference type="EMBL" id="CP002042">
    <property type="protein sequence ID" value="ADH64535.1"/>
    <property type="molecule type" value="Genomic_DNA"/>
</dbReference>